<gene>
    <name evidence="2" type="ORF">ACFFJ6_07165</name>
</gene>
<evidence type="ECO:0000313" key="2">
    <source>
        <dbReference type="EMBL" id="MFC0240241.1"/>
    </source>
</evidence>
<evidence type="ECO:0000256" key="1">
    <source>
        <dbReference type="SAM" id="SignalP"/>
    </source>
</evidence>
<dbReference type="EMBL" id="JBHLWM010000003">
    <property type="protein sequence ID" value="MFC0240241.1"/>
    <property type="molecule type" value="Genomic_DNA"/>
</dbReference>
<feature type="chain" id="PRO_5045651676" evidence="1">
    <location>
        <begin position="39"/>
        <end position="138"/>
    </location>
</feature>
<evidence type="ECO:0000313" key="3">
    <source>
        <dbReference type="Proteomes" id="UP001589775"/>
    </source>
</evidence>
<name>A0ABV6EPU3_9BRAD</name>
<proteinExistence type="predicted"/>
<feature type="signal peptide" evidence="1">
    <location>
        <begin position="1"/>
        <end position="38"/>
    </location>
</feature>
<protein>
    <submittedName>
        <fullName evidence="2">Uncharacterized protein</fullName>
    </submittedName>
</protein>
<keyword evidence="1" id="KW-0732">Signal</keyword>
<sequence length="138" mass="13947">MIVPARPHGPTFRPGAARTALLAAAALLTTFAATDAEAARRRTGSFDGTWNVTFATRAGNCSPTYNAPFLVQGRRVASAGGGKVTGGITGGGNVSVRISVGASVATGRGRLAGSTGSGYWSGLIQGDRCHGIWQATRG</sequence>
<organism evidence="2 3">
    <name type="scientific">Rhodopseudomonas telluris</name>
    <dbReference type="NCBI Taxonomy" id="644215"/>
    <lineage>
        <taxon>Bacteria</taxon>
        <taxon>Pseudomonadati</taxon>
        <taxon>Pseudomonadota</taxon>
        <taxon>Alphaproteobacteria</taxon>
        <taxon>Hyphomicrobiales</taxon>
        <taxon>Nitrobacteraceae</taxon>
        <taxon>Rhodopseudomonas</taxon>
    </lineage>
</organism>
<reference evidence="2 3" key="1">
    <citation type="submission" date="2024-09" db="EMBL/GenBank/DDBJ databases">
        <authorList>
            <person name="Sun Q."/>
            <person name="Mori K."/>
        </authorList>
    </citation>
    <scope>NUCLEOTIDE SEQUENCE [LARGE SCALE GENOMIC DNA]</scope>
    <source>
        <strain evidence="2 3">KCTC 23279</strain>
    </source>
</reference>
<keyword evidence="3" id="KW-1185">Reference proteome</keyword>
<accession>A0ABV6EPU3</accession>
<dbReference type="RefSeq" id="WP_378385931.1">
    <property type="nucleotide sequence ID" value="NZ_JBHLWM010000003.1"/>
</dbReference>
<comment type="caution">
    <text evidence="2">The sequence shown here is derived from an EMBL/GenBank/DDBJ whole genome shotgun (WGS) entry which is preliminary data.</text>
</comment>
<dbReference type="Proteomes" id="UP001589775">
    <property type="component" value="Unassembled WGS sequence"/>
</dbReference>